<reference evidence="2" key="1">
    <citation type="journal article" date="2010" name="Genome Res.">
        <title>Population genomic sequencing of Coccidioides fungi reveals recent hybridization and transposon control.</title>
        <authorList>
            <person name="Neafsey D.E."/>
            <person name="Barker B.M."/>
            <person name="Sharpton T.J."/>
            <person name="Stajich J.E."/>
            <person name="Park D.J."/>
            <person name="Whiston E."/>
            <person name="Hung C.-Y."/>
            <person name="McMahan C."/>
            <person name="White J."/>
            <person name="Sykes S."/>
            <person name="Heiman D."/>
            <person name="Young S."/>
            <person name="Zeng Q."/>
            <person name="Abouelleil A."/>
            <person name="Aftuck L."/>
            <person name="Bessette D."/>
            <person name="Brown A."/>
            <person name="FitzGerald M."/>
            <person name="Lui A."/>
            <person name="Macdonald J.P."/>
            <person name="Priest M."/>
            <person name="Orbach M.J."/>
            <person name="Galgiani J.N."/>
            <person name="Kirkland T.N."/>
            <person name="Cole G.T."/>
            <person name="Birren B.W."/>
            <person name="Henn M.R."/>
            <person name="Taylor J.W."/>
            <person name="Rounsley S.D."/>
        </authorList>
    </citation>
    <scope>NUCLEOTIDE SEQUENCE [LARGE SCALE GENOMIC DNA]</scope>
    <source>
        <strain evidence="2">RMSCC 2394</strain>
    </source>
</reference>
<accession>A0A0J6XV50</accession>
<dbReference type="AlphaFoldDB" id="A0A0J6XV50"/>
<dbReference type="Proteomes" id="UP000054565">
    <property type="component" value="Unassembled WGS sequence"/>
</dbReference>
<gene>
    <name evidence="1" type="ORF">CIRG_00158</name>
</gene>
<protein>
    <submittedName>
        <fullName evidence="1">Uncharacterized protein</fullName>
    </submittedName>
</protein>
<proteinExistence type="predicted"/>
<organism evidence="1 2">
    <name type="scientific">Coccidioides immitis RMSCC 2394</name>
    <dbReference type="NCBI Taxonomy" id="404692"/>
    <lineage>
        <taxon>Eukaryota</taxon>
        <taxon>Fungi</taxon>
        <taxon>Dikarya</taxon>
        <taxon>Ascomycota</taxon>
        <taxon>Pezizomycotina</taxon>
        <taxon>Eurotiomycetes</taxon>
        <taxon>Eurotiomycetidae</taxon>
        <taxon>Onygenales</taxon>
        <taxon>Onygenaceae</taxon>
        <taxon>Coccidioides</taxon>
    </lineage>
</organism>
<sequence length="106" mass="11519">MDGDLRREREAIRALCVVPDRVRSLAPPPQDIKPSSSRRFDDLCPSSVFLSFPSSPSREPWSDPSPAAVPHATTSTAALARARCALGVPNPILQRYFATSQTSDVV</sequence>
<dbReference type="EMBL" id="DS028093">
    <property type="protein sequence ID" value="KMP00016.1"/>
    <property type="molecule type" value="Genomic_DNA"/>
</dbReference>
<evidence type="ECO:0000313" key="1">
    <source>
        <dbReference type="EMBL" id="KMP00016.1"/>
    </source>
</evidence>
<name>A0A0J6XV50_COCIT</name>
<evidence type="ECO:0000313" key="2">
    <source>
        <dbReference type="Proteomes" id="UP000054565"/>
    </source>
</evidence>